<sequence>MESLLTVERLMTHLNLKRSQIDYLVNNWLIPHFRLPNGEVMFRASEIEIWLFTCSVPSNNRKLRKILNETRMWRCKQQD</sequence>
<dbReference type="KEGG" id="vai:BU251_02855"/>
<dbReference type="Proteomes" id="UP000287243">
    <property type="component" value="Chromosome"/>
</dbReference>
<dbReference type="InterPro" id="IPR009061">
    <property type="entry name" value="DNA-bd_dom_put_sf"/>
</dbReference>
<keyword evidence="2" id="KW-1185">Reference proteome</keyword>
<organism evidence="1 2">
    <name type="scientific">Velamenicoccus archaeovorus</name>
    <dbReference type="NCBI Taxonomy" id="1930593"/>
    <lineage>
        <taxon>Bacteria</taxon>
        <taxon>Pseudomonadati</taxon>
        <taxon>Candidatus Omnitrophota</taxon>
        <taxon>Candidatus Velamenicoccus</taxon>
    </lineage>
</organism>
<evidence type="ECO:0008006" key="3">
    <source>
        <dbReference type="Google" id="ProtNLM"/>
    </source>
</evidence>
<gene>
    <name evidence="1" type="ORF">BU251_02855</name>
</gene>
<protein>
    <recommendedName>
        <fullName evidence="3">Helix-turn-helix domain-containing protein</fullName>
    </recommendedName>
</protein>
<dbReference type="SUPFAM" id="SSF46955">
    <property type="entry name" value="Putative DNA-binding domain"/>
    <property type="match status" value="1"/>
</dbReference>
<name>A0A410P3H1_VELA1</name>
<dbReference type="EMBL" id="CP019384">
    <property type="protein sequence ID" value="QAT16747.1"/>
    <property type="molecule type" value="Genomic_DNA"/>
</dbReference>
<evidence type="ECO:0000313" key="2">
    <source>
        <dbReference type="Proteomes" id="UP000287243"/>
    </source>
</evidence>
<accession>A0A410P3H1</accession>
<proteinExistence type="predicted"/>
<dbReference type="AlphaFoldDB" id="A0A410P3H1"/>
<reference evidence="1 2" key="1">
    <citation type="submission" date="2017-01" db="EMBL/GenBank/DDBJ databases">
        <title>First insights into the biology of 'candidatus Vampirococcus archaeovorus'.</title>
        <authorList>
            <person name="Kizina J."/>
            <person name="Jordan S."/>
            <person name="Stueber K."/>
            <person name="Reinhardt R."/>
            <person name="Harder J."/>
        </authorList>
    </citation>
    <scope>NUCLEOTIDE SEQUENCE [LARGE SCALE GENOMIC DNA]</scope>
    <source>
        <strain evidence="1 2">LiM</strain>
    </source>
</reference>
<evidence type="ECO:0000313" key="1">
    <source>
        <dbReference type="EMBL" id="QAT16747.1"/>
    </source>
</evidence>